<dbReference type="AlphaFoldDB" id="A0A857J4K5"/>
<gene>
    <name evidence="2" type="ORF">GT347_13385</name>
</gene>
<name>A0A857J4K5_9BURK</name>
<dbReference type="RefSeq" id="WP_160552506.1">
    <property type="nucleotide sequence ID" value="NZ_CP047650.1"/>
</dbReference>
<proteinExistence type="predicted"/>
<reference evidence="2 3" key="1">
    <citation type="submission" date="2020-01" db="EMBL/GenBank/DDBJ databases">
        <title>Genome sequencing of strain KACC 21265.</title>
        <authorList>
            <person name="Heo J."/>
            <person name="Kim S.-J."/>
            <person name="Kim J.-S."/>
            <person name="Hong S.-B."/>
            <person name="Kwon S.-W."/>
        </authorList>
    </citation>
    <scope>NUCLEOTIDE SEQUENCE [LARGE SCALE GENOMIC DNA]</scope>
    <source>
        <strain evidence="2 3">KACC 21265</strain>
    </source>
</reference>
<keyword evidence="3" id="KW-1185">Reference proteome</keyword>
<dbReference type="EMBL" id="CP047650">
    <property type="protein sequence ID" value="QHI98894.1"/>
    <property type="molecule type" value="Genomic_DNA"/>
</dbReference>
<dbReference type="Proteomes" id="UP000464787">
    <property type="component" value="Chromosome"/>
</dbReference>
<keyword evidence="1" id="KW-0472">Membrane</keyword>
<keyword evidence="1" id="KW-0812">Transmembrane</keyword>
<feature type="transmembrane region" description="Helical" evidence="1">
    <location>
        <begin position="22"/>
        <end position="47"/>
    </location>
</feature>
<organism evidence="2 3">
    <name type="scientific">Xylophilus rhododendri</name>
    <dbReference type="NCBI Taxonomy" id="2697032"/>
    <lineage>
        <taxon>Bacteria</taxon>
        <taxon>Pseudomonadati</taxon>
        <taxon>Pseudomonadota</taxon>
        <taxon>Betaproteobacteria</taxon>
        <taxon>Burkholderiales</taxon>
        <taxon>Xylophilus</taxon>
    </lineage>
</organism>
<evidence type="ECO:0000256" key="1">
    <source>
        <dbReference type="SAM" id="Phobius"/>
    </source>
</evidence>
<keyword evidence="1" id="KW-1133">Transmembrane helix</keyword>
<sequence>MDSHQTSEEEQRRYERSLVVQAGLQIVVMMLALAVLSALVASCFYFAG</sequence>
<protein>
    <submittedName>
        <fullName evidence="2">Uncharacterized protein</fullName>
    </submittedName>
</protein>
<dbReference type="KEGG" id="xyk:GT347_13385"/>
<evidence type="ECO:0000313" key="3">
    <source>
        <dbReference type="Proteomes" id="UP000464787"/>
    </source>
</evidence>
<evidence type="ECO:0000313" key="2">
    <source>
        <dbReference type="EMBL" id="QHI98894.1"/>
    </source>
</evidence>
<accession>A0A857J4K5</accession>